<dbReference type="Pfam" id="PF02518">
    <property type="entry name" value="HATPase_c"/>
    <property type="match status" value="1"/>
</dbReference>
<feature type="domain" description="Histidine kinase" evidence="11">
    <location>
        <begin position="68"/>
        <end position="252"/>
    </location>
</feature>
<keyword evidence="9" id="KW-0175">Coiled coil</keyword>
<keyword evidence="10" id="KW-0472">Membrane</keyword>
<dbReference type="GO" id="GO:0005524">
    <property type="term" value="F:ATP binding"/>
    <property type="evidence" value="ECO:0007669"/>
    <property type="project" value="UniProtKB-KW"/>
</dbReference>
<evidence type="ECO:0000256" key="6">
    <source>
        <dbReference type="ARBA" id="ARBA00022777"/>
    </source>
</evidence>
<dbReference type="SUPFAM" id="SSF55874">
    <property type="entry name" value="ATPase domain of HSP90 chaperone/DNA topoisomerase II/histidine kinase"/>
    <property type="match status" value="1"/>
</dbReference>
<gene>
    <name evidence="12" type="ORF">GO493_13215</name>
</gene>
<dbReference type="GO" id="GO:0046983">
    <property type="term" value="F:protein dimerization activity"/>
    <property type="evidence" value="ECO:0007669"/>
    <property type="project" value="InterPro"/>
</dbReference>
<organism evidence="12 13">
    <name type="scientific">Chitinophaga tropicalis</name>
    <dbReference type="NCBI Taxonomy" id="2683588"/>
    <lineage>
        <taxon>Bacteria</taxon>
        <taxon>Pseudomonadati</taxon>
        <taxon>Bacteroidota</taxon>
        <taxon>Chitinophagia</taxon>
        <taxon>Chitinophagales</taxon>
        <taxon>Chitinophagaceae</taxon>
        <taxon>Chitinophaga</taxon>
    </lineage>
</organism>
<evidence type="ECO:0000256" key="4">
    <source>
        <dbReference type="ARBA" id="ARBA00022679"/>
    </source>
</evidence>
<dbReference type="Proteomes" id="UP000461730">
    <property type="component" value="Unassembled WGS sequence"/>
</dbReference>
<dbReference type="EMBL" id="WRXN01000005">
    <property type="protein sequence ID" value="MVT09224.1"/>
    <property type="molecule type" value="Genomic_DNA"/>
</dbReference>
<evidence type="ECO:0000256" key="5">
    <source>
        <dbReference type="ARBA" id="ARBA00022741"/>
    </source>
</evidence>
<evidence type="ECO:0000313" key="12">
    <source>
        <dbReference type="EMBL" id="MVT09224.1"/>
    </source>
</evidence>
<dbReference type="InterPro" id="IPR011712">
    <property type="entry name" value="Sig_transdc_His_kin_sub3_dim/P"/>
</dbReference>
<evidence type="ECO:0000256" key="10">
    <source>
        <dbReference type="SAM" id="Phobius"/>
    </source>
</evidence>
<dbReference type="Pfam" id="PF07730">
    <property type="entry name" value="HisKA_3"/>
    <property type="match status" value="1"/>
</dbReference>
<dbReference type="PANTHER" id="PTHR24421">
    <property type="entry name" value="NITRATE/NITRITE SENSOR PROTEIN NARX-RELATED"/>
    <property type="match status" value="1"/>
</dbReference>
<keyword evidence="3" id="KW-0597">Phosphoprotein</keyword>
<evidence type="ECO:0000313" key="13">
    <source>
        <dbReference type="Proteomes" id="UP000461730"/>
    </source>
</evidence>
<evidence type="ECO:0000256" key="9">
    <source>
        <dbReference type="SAM" id="Coils"/>
    </source>
</evidence>
<keyword evidence="6" id="KW-0418">Kinase</keyword>
<feature type="transmembrane region" description="Helical" evidence="10">
    <location>
        <begin position="6"/>
        <end position="27"/>
    </location>
</feature>
<keyword evidence="8" id="KW-0902">Two-component regulatory system</keyword>
<dbReference type="PROSITE" id="PS50109">
    <property type="entry name" value="HIS_KIN"/>
    <property type="match status" value="1"/>
</dbReference>
<evidence type="ECO:0000256" key="3">
    <source>
        <dbReference type="ARBA" id="ARBA00022553"/>
    </source>
</evidence>
<comment type="caution">
    <text evidence="12">The sequence shown here is derived from an EMBL/GenBank/DDBJ whole genome shotgun (WGS) entry which is preliminary data.</text>
</comment>
<evidence type="ECO:0000256" key="2">
    <source>
        <dbReference type="ARBA" id="ARBA00012438"/>
    </source>
</evidence>
<keyword evidence="5" id="KW-0547">Nucleotide-binding</keyword>
<dbReference type="InterPro" id="IPR005467">
    <property type="entry name" value="His_kinase_dom"/>
</dbReference>
<feature type="coiled-coil region" evidence="9">
    <location>
        <begin position="29"/>
        <end position="63"/>
    </location>
</feature>
<dbReference type="GO" id="GO:0000155">
    <property type="term" value="F:phosphorelay sensor kinase activity"/>
    <property type="evidence" value="ECO:0007669"/>
    <property type="project" value="InterPro"/>
</dbReference>
<sequence length="265" mass="30121">MSNNLFVQAAPLICTWCLMALIAVLFLRLNNFRKKYAALMLQLRRQQALMYSQELDIQEAERKRIAEDIHDEIGGNLAAIRVNLQHLHYSDTLYEQKTSTLLQLIDQTSQNVRRATHNLIPPLFDDTPLTDILESLFHSLDSSGVLFHFCSNTYKPYFNSRQELVLYRIIMELTNNIIRHAHASAATVQLLYYPSYLEVLVEDDGVGFPSTTLCQGIGLRNVYARTAALGGKVHIDTGKTGTTFIIQVPITPQYEYSCPDQHRSG</sequence>
<keyword evidence="4" id="KW-0808">Transferase</keyword>
<keyword evidence="7" id="KW-0067">ATP-binding</keyword>
<dbReference type="InterPro" id="IPR003594">
    <property type="entry name" value="HATPase_dom"/>
</dbReference>
<evidence type="ECO:0000256" key="1">
    <source>
        <dbReference type="ARBA" id="ARBA00000085"/>
    </source>
</evidence>
<dbReference type="Gene3D" id="1.20.5.1930">
    <property type="match status" value="1"/>
</dbReference>
<evidence type="ECO:0000259" key="11">
    <source>
        <dbReference type="PROSITE" id="PS50109"/>
    </source>
</evidence>
<dbReference type="RefSeq" id="WP_157306654.1">
    <property type="nucleotide sequence ID" value="NZ_WRXN01000005.1"/>
</dbReference>
<keyword evidence="10" id="KW-0812">Transmembrane</keyword>
<reference evidence="12 13" key="1">
    <citation type="submission" date="2019-12" db="EMBL/GenBank/DDBJ databases">
        <title>Chitinophaga sp. strain ysch24 (GDMCC 1.1355), whole genome shotgun sequence.</title>
        <authorList>
            <person name="Zhang X."/>
        </authorList>
    </citation>
    <scope>NUCLEOTIDE SEQUENCE [LARGE SCALE GENOMIC DNA]</scope>
    <source>
        <strain evidence="13">ysch24</strain>
    </source>
</reference>
<dbReference type="CDD" id="cd16917">
    <property type="entry name" value="HATPase_UhpB-NarQ-NarX-like"/>
    <property type="match status" value="1"/>
</dbReference>
<name>A0A7K1U4D5_9BACT</name>
<dbReference type="Gene3D" id="3.30.565.10">
    <property type="entry name" value="Histidine kinase-like ATPase, C-terminal domain"/>
    <property type="match status" value="1"/>
</dbReference>
<dbReference type="InterPro" id="IPR050482">
    <property type="entry name" value="Sensor_HK_TwoCompSys"/>
</dbReference>
<dbReference type="EC" id="2.7.13.3" evidence="2"/>
<dbReference type="AlphaFoldDB" id="A0A7K1U4D5"/>
<dbReference type="GO" id="GO:0016020">
    <property type="term" value="C:membrane"/>
    <property type="evidence" value="ECO:0007669"/>
    <property type="project" value="InterPro"/>
</dbReference>
<dbReference type="InterPro" id="IPR036890">
    <property type="entry name" value="HATPase_C_sf"/>
</dbReference>
<evidence type="ECO:0000256" key="8">
    <source>
        <dbReference type="ARBA" id="ARBA00023012"/>
    </source>
</evidence>
<dbReference type="SMART" id="SM00387">
    <property type="entry name" value="HATPase_c"/>
    <property type="match status" value="1"/>
</dbReference>
<keyword evidence="10" id="KW-1133">Transmembrane helix</keyword>
<comment type="catalytic activity">
    <reaction evidence="1">
        <text>ATP + protein L-histidine = ADP + protein N-phospho-L-histidine.</text>
        <dbReference type="EC" id="2.7.13.3"/>
    </reaction>
</comment>
<dbReference type="PANTHER" id="PTHR24421:SF10">
    <property type="entry name" value="NITRATE_NITRITE SENSOR PROTEIN NARQ"/>
    <property type="match status" value="1"/>
</dbReference>
<proteinExistence type="predicted"/>
<protein>
    <recommendedName>
        <fullName evidence="2">histidine kinase</fullName>
        <ecNumber evidence="2">2.7.13.3</ecNumber>
    </recommendedName>
</protein>
<evidence type="ECO:0000256" key="7">
    <source>
        <dbReference type="ARBA" id="ARBA00022840"/>
    </source>
</evidence>
<keyword evidence="13" id="KW-1185">Reference proteome</keyword>
<accession>A0A7K1U4D5</accession>